<keyword evidence="5" id="KW-0645">Protease</keyword>
<evidence type="ECO:0000256" key="5">
    <source>
        <dbReference type="ARBA" id="ARBA00022670"/>
    </source>
</evidence>
<evidence type="ECO:0000256" key="3">
    <source>
        <dbReference type="ARBA" id="ARBA00012759"/>
    </source>
</evidence>
<dbReference type="Gene3D" id="3.90.70.40">
    <property type="match status" value="1"/>
</dbReference>
<evidence type="ECO:0000313" key="14">
    <source>
        <dbReference type="Proteomes" id="UP000812440"/>
    </source>
</evidence>
<evidence type="ECO:0000313" key="13">
    <source>
        <dbReference type="EMBL" id="KAG8436123.1"/>
    </source>
</evidence>
<dbReference type="GO" id="GO:0005829">
    <property type="term" value="C:cytosol"/>
    <property type="evidence" value="ECO:0007669"/>
    <property type="project" value="UniProtKB-SubCell"/>
</dbReference>
<evidence type="ECO:0000256" key="6">
    <source>
        <dbReference type="ARBA" id="ARBA00022786"/>
    </source>
</evidence>
<evidence type="ECO:0000256" key="1">
    <source>
        <dbReference type="ARBA" id="ARBA00000707"/>
    </source>
</evidence>
<dbReference type="PROSITE" id="PS50957">
    <property type="entry name" value="JOSEPHIN"/>
    <property type="match status" value="1"/>
</dbReference>
<keyword evidence="6" id="KW-0833">Ubl conjugation pathway</keyword>
<dbReference type="PANTHER" id="PTHR13291:SF2">
    <property type="entry name" value="JOSEPHIN-2"/>
    <property type="match status" value="1"/>
</dbReference>
<sequence>MSQSVFHERQRLELCAVHALNNLLQNPEFNHQRAEEICRGLAPNSMINPHRSLLGTGNYDVNVIMAALQIMDYAAVWWDKRNSSLLRSLECLVLCEIFGFILNIPSPISLGFVSLPITRKHWIAVRQIDGVYYNLDSKLKAPAKLGGPKELKEFLRDCISGGSCEILLVVRREVEDKRLWIIEEEQAT</sequence>
<evidence type="ECO:0000256" key="7">
    <source>
        <dbReference type="ARBA" id="ARBA00022801"/>
    </source>
</evidence>
<keyword evidence="7 11" id="KW-0378">Hydrolase</keyword>
<dbReference type="Pfam" id="PF02099">
    <property type="entry name" value="Josephin"/>
    <property type="match status" value="1"/>
</dbReference>
<evidence type="ECO:0000256" key="11">
    <source>
        <dbReference type="PROSITE-ProRule" id="PRU00331"/>
    </source>
</evidence>
<feature type="active site" evidence="11">
    <location>
        <position position="15"/>
    </location>
</feature>
<name>A0A8T2IWR8_9PIPI</name>
<evidence type="ECO:0000256" key="2">
    <source>
        <dbReference type="ARBA" id="ARBA00004514"/>
    </source>
</evidence>
<evidence type="ECO:0000256" key="4">
    <source>
        <dbReference type="ARBA" id="ARBA00022490"/>
    </source>
</evidence>
<gene>
    <name evidence="13" type="ORF">GDO86_007292</name>
</gene>
<dbReference type="Proteomes" id="UP000812440">
    <property type="component" value="Chromosome 4"/>
</dbReference>
<dbReference type="InterPro" id="IPR006155">
    <property type="entry name" value="Josephin"/>
</dbReference>
<feature type="active site" evidence="11">
    <location>
        <position position="121"/>
    </location>
</feature>
<comment type="subcellular location">
    <subcellularLocation>
        <location evidence="2">Cytoplasm</location>
        <location evidence="2">Cytosol</location>
    </subcellularLocation>
</comment>
<dbReference type="FunFam" id="3.90.70.40:FF:000003">
    <property type="entry name" value="josephin-2 isoform X1"/>
    <property type="match status" value="1"/>
</dbReference>
<dbReference type="PANTHER" id="PTHR13291">
    <property type="entry name" value="JOSEPHIN 1, 2"/>
    <property type="match status" value="1"/>
</dbReference>
<dbReference type="OrthoDB" id="422700at2759"/>
<evidence type="ECO:0000256" key="9">
    <source>
        <dbReference type="ARBA" id="ARBA00069892"/>
    </source>
</evidence>
<dbReference type="EC" id="3.4.19.12" evidence="3"/>
<comment type="caution">
    <text evidence="13">The sequence shown here is derived from an EMBL/GenBank/DDBJ whole genome shotgun (WGS) entry which is preliminary data.</text>
</comment>
<dbReference type="InterPro" id="IPR040053">
    <property type="entry name" value="JOSD1/2"/>
</dbReference>
<evidence type="ECO:0000259" key="12">
    <source>
        <dbReference type="PROSITE" id="PS50957"/>
    </source>
</evidence>
<feature type="active site" evidence="11">
    <location>
        <position position="136"/>
    </location>
</feature>
<dbReference type="GO" id="GO:0004843">
    <property type="term" value="F:cysteine-type deubiquitinase activity"/>
    <property type="evidence" value="ECO:0007669"/>
    <property type="project" value="UniProtKB-EC"/>
</dbReference>
<protein>
    <recommendedName>
        <fullName evidence="9">Josephin-2</fullName>
        <ecNumber evidence="3">3.4.19.12</ecNumber>
    </recommendedName>
    <alternativeName>
        <fullName evidence="10">Josephin domain-containing protein 2</fullName>
    </alternativeName>
</protein>
<dbReference type="EMBL" id="JAACNH010000007">
    <property type="protein sequence ID" value="KAG8436123.1"/>
    <property type="molecule type" value="Genomic_DNA"/>
</dbReference>
<dbReference type="SMART" id="SM01246">
    <property type="entry name" value="Josephin"/>
    <property type="match status" value="1"/>
</dbReference>
<accession>A0A8T2IWR8</accession>
<feature type="domain" description="Josephin" evidence="12">
    <location>
        <begin position="2"/>
        <end position="184"/>
    </location>
</feature>
<organism evidence="13 14">
    <name type="scientific">Hymenochirus boettgeri</name>
    <name type="common">Congo dwarf clawed frog</name>
    <dbReference type="NCBI Taxonomy" id="247094"/>
    <lineage>
        <taxon>Eukaryota</taxon>
        <taxon>Metazoa</taxon>
        <taxon>Chordata</taxon>
        <taxon>Craniata</taxon>
        <taxon>Vertebrata</taxon>
        <taxon>Euteleostomi</taxon>
        <taxon>Amphibia</taxon>
        <taxon>Batrachia</taxon>
        <taxon>Anura</taxon>
        <taxon>Pipoidea</taxon>
        <taxon>Pipidae</taxon>
        <taxon>Pipinae</taxon>
        <taxon>Hymenochirus</taxon>
    </lineage>
</organism>
<dbReference type="GO" id="GO:0016579">
    <property type="term" value="P:protein deubiquitination"/>
    <property type="evidence" value="ECO:0007669"/>
    <property type="project" value="InterPro"/>
</dbReference>
<dbReference type="GO" id="GO:0006508">
    <property type="term" value="P:proteolysis"/>
    <property type="evidence" value="ECO:0007669"/>
    <property type="project" value="UniProtKB-KW"/>
</dbReference>
<dbReference type="AlphaFoldDB" id="A0A8T2IWR8"/>
<keyword evidence="14" id="KW-1185">Reference proteome</keyword>
<comment type="catalytic activity">
    <reaction evidence="1">
        <text>Thiol-dependent hydrolysis of ester, thioester, amide, peptide and isopeptide bonds formed by the C-terminal Gly of ubiquitin (a 76-residue protein attached to proteins as an intracellular targeting signal).</text>
        <dbReference type="EC" id="3.4.19.12"/>
    </reaction>
</comment>
<evidence type="ECO:0000256" key="8">
    <source>
        <dbReference type="ARBA" id="ARBA00058284"/>
    </source>
</evidence>
<proteinExistence type="predicted"/>
<comment type="function">
    <text evidence="8">Cleaves 'Lys-63'-linked poly-ubiquitin chains, and with lesser efficiency 'Lys-48'-linked poly-ubiquitin chains (in vitro). May act as a deubiquitinating enzyme.</text>
</comment>
<keyword evidence="4" id="KW-0963">Cytoplasm</keyword>
<evidence type="ECO:0000256" key="10">
    <source>
        <dbReference type="ARBA" id="ARBA00077222"/>
    </source>
</evidence>
<reference evidence="13" key="1">
    <citation type="thesis" date="2020" institute="ProQuest LLC" country="789 East Eisenhower Parkway, Ann Arbor, MI, USA">
        <title>Comparative Genomics and Chromosome Evolution.</title>
        <authorList>
            <person name="Mudd A.B."/>
        </authorList>
    </citation>
    <scope>NUCLEOTIDE SEQUENCE</scope>
    <source>
        <strain evidence="13">Female2</strain>
        <tissue evidence="13">Blood</tissue>
    </source>
</reference>